<feature type="compositionally biased region" description="Low complexity" evidence="1">
    <location>
        <begin position="133"/>
        <end position="153"/>
    </location>
</feature>
<feature type="region of interest" description="Disordered" evidence="1">
    <location>
        <begin position="291"/>
        <end position="451"/>
    </location>
</feature>
<dbReference type="EMBL" id="JACAZH010000006">
    <property type="protein sequence ID" value="KAF7367141.1"/>
    <property type="molecule type" value="Genomic_DNA"/>
</dbReference>
<evidence type="ECO:0000256" key="3">
    <source>
        <dbReference type="SAM" id="SignalP"/>
    </source>
</evidence>
<evidence type="ECO:0000256" key="1">
    <source>
        <dbReference type="SAM" id="MobiDB-lite"/>
    </source>
</evidence>
<gene>
    <name evidence="4" type="ORF">MSAN_00973800</name>
</gene>
<evidence type="ECO:0000256" key="2">
    <source>
        <dbReference type="SAM" id="Phobius"/>
    </source>
</evidence>
<feature type="signal peptide" evidence="3">
    <location>
        <begin position="1"/>
        <end position="29"/>
    </location>
</feature>
<protein>
    <submittedName>
        <fullName evidence="4">Uncharacterized protein</fullName>
    </submittedName>
</protein>
<evidence type="ECO:0000313" key="5">
    <source>
        <dbReference type="Proteomes" id="UP000623467"/>
    </source>
</evidence>
<keyword evidence="3" id="KW-0732">Signal</keyword>
<proteinExistence type="predicted"/>
<name>A0A8H6YYI5_9AGAR</name>
<feature type="region of interest" description="Disordered" evidence="1">
    <location>
        <begin position="77"/>
        <end position="110"/>
    </location>
</feature>
<dbReference type="Proteomes" id="UP000623467">
    <property type="component" value="Unassembled WGS sequence"/>
</dbReference>
<sequence>MRCRLSVPLSLRIHAVSLLFLTRVLLSIAKPCASPRDISGRLNPPMRGSEHVALSPWPLDFESITEYSTIARAIPRSRRDHISRRRERRRPAADDPTTTESREIEIPNETDPFSVLNSILSSILGDPPTATEPFTIPTESSSFSPTSPSVSTSTPPPPVSPTSTSDSINTSFRSSISSLSPPLTQSSTTPSGSIVLTTFSHESSSPSSLSSSTPHTTPSSASSLLPSSISSASLSLSSFSSSTSTPISASVSKSESRSTSIVVGTIIPLLVFALLGGTVMALRRRRRLNPEGHADANADTSAPDEQGFARTDAGGEESAHAGSVVLLLGPAEKDSGNPSPQASNLDRAQNASETSLPLSAAPHTTPHSPSPSPSPIPFPVQHAASDPEQETSKTDNSDSDASAADPSRSRSRAPTYKTIGSEESVDRTPPTPLPRYTTVRPLPTIPFVRAS</sequence>
<accession>A0A8H6YYI5</accession>
<feature type="compositionally biased region" description="Basic residues" evidence="1">
    <location>
        <begin position="77"/>
        <end position="89"/>
    </location>
</feature>
<comment type="caution">
    <text evidence="4">The sequence shown here is derived from an EMBL/GenBank/DDBJ whole genome shotgun (WGS) entry which is preliminary data.</text>
</comment>
<keyword evidence="2" id="KW-1133">Transmembrane helix</keyword>
<keyword evidence="5" id="KW-1185">Reference proteome</keyword>
<feature type="compositionally biased region" description="Pro residues" evidence="1">
    <location>
        <begin position="368"/>
        <end position="378"/>
    </location>
</feature>
<feature type="region of interest" description="Disordered" evidence="1">
    <location>
        <begin position="124"/>
        <end position="224"/>
    </location>
</feature>
<evidence type="ECO:0000313" key="4">
    <source>
        <dbReference type="EMBL" id="KAF7367141.1"/>
    </source>
</evidence>
<feature type="transmembrane region" description="Helical" evidence="2">
    <location>
        <begin position="261"/>
        <end position="282"/>
    </location>
</feature>
<feature type="compositionally biased region" description="Polar residues" evidence="1">
    <location>
        <begin position="336"/>
        <end position="357"/>
    </location>
</feature>
<keyword evidence="2" id="KW-0472">Membrane</keyword>
<feature type="compositionally biased region" description="Low complexity" evidence="1">
    <location>
        <begin position="161"/>
        <end position="193"/>
    </location>
</feature>
<keyword evidence="2" id="KW-0812">Transmembrane</keyword>
<feature type="chain" id="PRO_5034765976" evidence="3">
    <location>
        <begin position="30"/>
        <end position="451"/>
    </location>
</feature>
<reference evidence="4" key="1">
    <citation type="submission" date="2020-05" db="EMBL/GenBank/DDBJ databases">
        <title>Mycena genomes resolve the evolution of fungal bioluminescence.</title>
        <authorList>
            <person name="Tsai I.J."/>
        </authorList>
    </citation>
    <scope>NUCLEOTIDE SEQUENCE</scope>
    <source>
        <strain evidence="4">160909Yilan</strain>
    </source>
</reference>
<dbReference type="OrthoDB" id="10653618at2759"/>
<organism evidence="4 5">
    <name type="scientific">Mycena sanguinolenta</name>
    <dbReference type="NCBI Taxonomy" id="230812"/>
    <lineage>
        <taxon>Eukaryota</taxon>
        <taxon>Fungi</taxon>
        <taxon>Dikarya</taxon>
        <taxon>Basidiomycota</taxon>
        <taxon>Agaricomycotina</taxon>
        <taxon>Agaricomycetes</taxon>
        <taxon>Agaricomycetidae</taxon>
        <taxon>Agaricales</taxon>
        <taxon>Marasmiineae</taxon>
        <taxon>Mycenaceae</taxon>
        <taxon>Mycena</taxon>
    </lineage>
</organism>
<feature type="compositionally biased region" description="Low complexity" evidence="1">
    <location>
        <begin position="203"/>
        <end position="224"/>
    </location>
</feature>
<dbReference type="AlphaFoldDB" id="A0A8H6YYI5"/>